<comment type="caution">
    <text evidence="2">The sequence shown here is derived from an EMBL/GenBank/DDBJ whole genome shotgun (WGS) entry which is preliminary data.</text>
</comment>
<dbReference type="EMBL" id="SACT01000016">
    <property type="protein sequence ID" value="RVT47458.1"/>
    <property type="molecule type" value="Genomic_DNA"/>
</dbReference>
<sequence>MTSTSLLPDQSSVHMSLGHIPTWWEGESLYGWCSRVHTLEGRPNKSLGTILFGRSHACRNVDVPVGMDRFVAATGGRLGAVEDILRNRTVLAAYWPFADALTRENVVDAVTDVNGTSAAQMLGLPASRLGAHHPLRSCPDCRREQQKDKGYATWMVEQQLPGVWWCPSHHRPLEQVRVARAIWGKPGESDVELGRPATQAETLALERLTALARRIPAIEQASSECLASNCIRRLRDLGLATSHLISEQAQQAHSVSQ</sequence>
<dbReference type="Pfam" id="PF06527">
    <property type="entry name" value="TniQ"/>
    <property type="match status" value="1"/>
</dbReference>
<keyword evidence="3" id="KW-1185">Reference proteome</keyword>
<evidence type="ECO:0000313" key="3">
    <source>
        <dbReference type="Proteomes" id="UP000288178"/>
    </source>
</evidence>
<dbReference type="RefSeq" id="WP_128201575.1">
    <property type="nucleotide sequence ID" value="NZ_SACT01000016.1"/>
</dbReference>
<accession>A0A437JLA9</accession>
<proteinExistence type="predicted"/>
<protein>
    <recommendedName>
        <fullName evidence="1">TniQ domain-containing protein</fullName>
    </recommendedName>
</protein>
<feature type="domain" description="TniQ" evidence="1">
    <location>
        <begin position="25"/>
        <end position="173"/>
    </location>
</feature>
<dbReference type="Proteomes" id="UP000288178">
    <property type="component" value="Unassembled WGS sequence"/>
</dbReference>
<reference evidence="2 3" key="1">
    <citation type="submission" date="2019-01" db="EMBL/GenBank/DDBJ databases">
        <authorList>
            <person name="Chen W.-M."/>
        </authorList>
    </citation>
    <scope>NUCLEOTIDE SEQUENCE [LARGE SCALE GENOMIC DNA]</scope>
    <source>
        <strain evidence="2 3">ICH-3</strain>
    </source>
</reference>
<organism evidence="2 3">
    <name type="scientific">Rubrivivax albus</name>
    <dbReference type="NCBI Taxonomy" id="2499835"/>
    <lineage>
        <taxon>Bacteria</taxon>
        <taxon>Pseudomonadati</taxon>
        <taxon>Pseudomonadota</taxon>
        <taxon>Betaproteobacteria</taxon>
        <taxon>Burkholderiales</taxon>
        <taxon>Sphaerotilaceae</taxon>
        <taxon>Rubrivivax</taxon>
    </lineage>
</organism>
<evidence type="ECO:0000259" key="1">
    <source>
        <dbReference type="Pfam" id="PF06527"/>
    </source>
</evidence>
<name>A0A437JLA9_9BURK</name>
<dbReference type="InterPro" id="IPR009492">
    <property type="entry name" value="TniQ"/>
</dbReference>
<evidence type="ECO:0000313" key="2">
    <source>
        <dbReference type="EMBL" id="RVT47458.1"/>
    </source>
</evidence>
<gene>
    <name evidence="2" type="ORF">ENE75_24140</name>
</gene>
<dbReference type="AlphaFoldDB" id="A0A437JLA9"/>